<name>A0ABN6ZDH9_9FIRM</name>
<dbReference type="RefSeq" id="WP_255421510.1">
    <property type="nucleotide sequence ID" value="NZ_AP028127.1"/>
</dbReference>
<gene>
    <name evidence="1" type="ORF">T23_19840</name>
</gene>
<proteinExistence type="predicted"/>
<accession>A0ABN6ZDH9</accession>
<keyword evidence="2" id="KW-1185">Reference proteome</keyword>
<organism evidence="1 2">
    <name type="scientific">Turicibacter faecis</name>
    <dbReference type="NCBI Taxonomy" id="2963365"/>
    <lineage>
        <taxon>Bacteria</taxon>
        <taxon>Bacillati</taxon>
        <taxon>Bacillota</taxon>
        <taxon>Erysipelotrichia</taxon>
        <taxon>Erysipelotrichales</taxon>
        <taxon>Turicibacteraceae</taxon>
        <taxon>Turicibacter</taxon>
    </lineage>
</organism>
<protein>
    <submittedName>
        <fullName evidence="1">Uncharacterized protein</fullName>
    </submittedName>
</protein>
<dbReference type="Proteomes" id="UP001432099">
    <property type="component" value="Chromosome"/>
</dbReference>
<sequence>MCDVKDWTILSFYAIIVVEQILYKATGKVSDYNEKKVIANLI</sequence>
<reference evidence="1" key="1">
    <citation type="journal article" date="2024" name="Int. J. Syst. Evol. Microbiol.">
        <title>Turicibacter faecis sp. nov., isolated from faeces of heart failure mouse model.</title>
        <authorList>
            <person name="Imamura Y."/>
            <person name="Motooka D."/>
            <person name="Nakajima Y."/>
            <person name="Ito S."/>
            <person name="Kitakaze M."/>
            <person name="Iida T."/>
            <person name="Nakamura S."/>
        </authorList>
    </citation>
    <scope>NUCLEOTIDE SEQUENCE</scope>
    <source>
        <strain evidence="1">TC023</strain>
    </source>
</reference>
<dbReference type="EMBL" id="AP028127">
    <property type="protein sequence ID" value="BEH91882.1"/>
    <property type="molecule type" value="Genomic_DNA"/>
</dbReference>
<evidence type="ECO:0000313" key="1">
    <source>
        <dbReference type="EMBL" id="BEH91882.1"/>
    </source>
</evidence>
<evidence type="ECO:0000313" key="2">
    <source>
        <dbReference type="Proteomes" id="UP001432099"/>
    </source>
</evidence>